<keyword evidence="2" id="KW-0520">NAD</keyword>
<proteinExistence type="inferred from homology"/>
<dbReference type="GO" id="GO:0016616">
    <property type="term" value="F:oxidoreductase activity, acting on the CH-OH group of donors, NAD or NADP as acceptor"/>
    <property type="evidence" value="ECO:0007669"/>
    <property type="project" value="TreeGrafter"/>
</dbReference>
<evidence type="ECO:0000256" key="3">
    <source>
        <dbReference type="ARBA" id="ARBA00061451"/>
    </source>
</evidence>
<accession>A0A358DUQ5</accession>
<feature type="domain" description="Mannitol dehydrogenase N-terminal" evidence="4">
    <location>
        <begin position="34"/>
        <end position="283"/>
    </location>
</feature>
<dbReference type="Pfam" id="PF08125">
    <property type="entry name" value="Mannitol_dh_C"/>
    <property type="match status" value="1"/>
</dbReference>
<evidence type="ECO:0000256" key="1">
    <source>
        <dbReference type="ARBA" id="ARBA00023002"/>
    </source>
</evidence>
<evidence type="ECO:0000313" key="7">
    <source>
        <dbReference type="Proteomes" id="UP000264779"/>
    </source>
</evidence>
<dbReference type="InterPro" id="IPR023027">
    <property type="entry name" value="Mannitol_DH_CS"/>
</dbReference>
<dbReference type="PROSITE" id="PS00974">
    <property type="entry name" value="MANNITOL_DHGENASE"/>
    <property type="match status" value="1"/>
</dbReference>
<dbReference type="InterPro" id="IPR008927">
    <property type="entry name" value="6-PGluconate_DH-like_C_sf"/>
</dbReference>
<comment type="caution">
    <text evidence="6">The sequence shown here is derived from an EMBL/GenBank/DDBJ whole genome shotgun (WGS) entry which is preliminary data.</text>
</comment>
<gene>
    <name evidence="6" type="ORF">DEB45_01895</name>
</gene>
<dbReference type="InterPro" id="IPR013131">
    <property type="entry name" value="Mannitol_DH_N"/>
</dbReference>
<protein>
    <submittedName>
        <fullName evidence="6">Mannitol dehydrogenase</fullName>
    </submittedName>
</protein>
<organism evidence="6 7">
    <name type="scientific">Alteromonas australica</name>
    <dbReference type="NCBI Taxonomy" id="589873"/>
    <lineage>
        <taxon>Bacteria</taxon>
        <taxon>Pseudomonadati</taxon>
        <taxon>Pseudomonadota</taxon>
        <taxon>Gammaproteobacteria</taxon>
        <taxon>Alteromonadales</taxon>
        <taxon>Alteromonadaceae</taxon>
        <taxon>Alteromonas/Salinimonas group</taxon>
        <taxon>Alteromonas</taxon>
    </lineage>
</organism>
<keyword evidence="1" id="KW-0560">Oxidoreductase</keyword>
<dbReference type="PANTHER" id="PTHR43362">
    <property type="entry name" value="MANNITOL DEHYDROGENASE DSF1-RELATED"/>
    <property type="match status" value="1"/>
</dbReference>
<dbReference type="PRINTS" id="PR00084">
    <property type="entry name" value="MTLDHDRGNASE"/>
</dbReference>
<feature type="non-terminal residue" evidence="6">
    <location>
        <position position="341"/>
    </location>
</feature>
<dbReference type="AlphaFoldDB" id="A0A358DUQ5"/>
<dbReference type="Gene3D" id="1.10.1040.10">
    <property type="entry name" value="N-(1-d-carboxylethyl)-l-norvaline Dehydrogenase, domain 2"/>
    <property type="match status" value="1"/>
</dbReference>
<dbReference type="PANTHER" id="PTHR43362:SF1">
    <property type="entry name" value="MANNITOL DEHYDROGENASE 2-RELATED"/>
    <property type="match status" value="1"/>
</dbReference>
<dbReference type="InterPro" id="IPR036291">
    <property type="entry name" value="NAD(P)-bd_dom_sf"/>
</dbReference>
<evidence type="ECO:0000259" key="4">
    <source>
        <dbReference type="Pfam" id="PF01232"/>
    </source>
</evidence>
<dbReference type="Proteomes" id="UP000264779">
    <property type="component" value="Unassembled WGS sequence"/>
</dbReference>
<dbReference type="SUPFAM" id="SSF51735">
    <property type="entry name" value="NAD(P)-binding Rossmann-fold domains"/>
    <property type="match status" value="1"/>
</dbReference>
<comment type="similarity">
    <text evidence="3">Belongs to the mannitol dehydrogenase family. UxuB subfamily.</text>
</comment>
<name>A0A358DUQ5_9ALTE</name>
<dbReference type="InterPro" id="IPR013328">
    <property type="entry name" value="6PGD_dom2"/>
</dbReference>
<dbReference type="FunFam" id="3.40.50.720:FF:000129">
    <property type="entry name" value="D-mannonate oxidoreductase"/>
    <property type="match status" value="1"/>
</dbReference>
<dbReference type="SUPFAM" id="SSF48179">
    <property type="entry name" value="6-phosphogluconate dehydrogenase C-terminal domain-like"/>
    <property type="match status" value="1"/>
</dbReference>
<dbReference type="Gene3D" id="3.40.50.720">
    <property type="entry name" value="NAD(P)-binding Rossmann-like Domain"/>
    <property type="match status" value="1"/>
</dbReference>
<dbReference type="InterPro" id="IPR013118">
    <property type="entry name" value="Mannitol_DH_C"/>
</dbReference>
<dbReference type="Pfam" id="PF01232">
    <property type="entry name" value="Mannitol_dh"/>
    <property type="match status" value="1"/>
</dbReference>
<dbReference type="GO" id="GO:0019594">
    <property type="term" value="P:mannitol metabolic process"/>
    <property type="evidence" value="ECO:0007669"/>
    <property type="project" value="InterPro"/>
</dbReference>
<dbReference type="EMBL" id="DONK01000028">
    <property type="protein sequence ID" value="HBU49986.1"/>
    <property type="molecule type" value="Genomic_DNA"/>
</dbReference>
<evidence type="ECO:0000256" key="2">
    <source>
        <dbReference type="ARBA" id="ARBA00023027"/>
    </source>
</evidence>
<feature type="domain" description="Mannitol dehydrogenase C-terminal" evidence="5">
    <location>
        <begin position="292"/>
        <end position="340"/>
    </location>
</feature>
<sequence length="341" mass="37659">MQSQSSFRLRQSSLSTLPSHIEIPQYDASKVTTGIVHIGVGGFHRSHEAMYVNNYMNQTGDLSWGICGIGLRDADKKMQDTLVSQDYLYSLVEKHPSGERKVSVIGAICDFMMATENPEAVIDKMSSEDVKIVSLTITEGGYNFDPVTGEFIADNPDVLHDIANPTAPKLVFGYLLAALKARKDAGIKPFTIMSCDNIQHNGDVLKAMVLAYINLVDAAFAQWVEENVAFPNSMVDRITPATTQDDIAELASLGIEDTWPVVCEPFHQWVIEDDFCHERPAFEQVGAQFVKHVAPYEKLKLRMLNAGHSVLGLVGSLAGFDTIHGSMENTALRDMLGEFMR</sequence>
<reference evidence="6 7" key="1">
    <citation type="journal article" date="2018" name="Nat. Biotechnol.">
        <title>A standardized bacterial taxonomy based on genome phylogeny substantially revises the tree of life.</title>
        <authorList>
            <person name="Parks D.H."/>
            <person name="Chuvochina M."/>
            <person name="Waite D.W."/>
            <person name="Rinke C."/>
            <person name="Skarshewski A."/>
            <person name="Chaumeil P.A."/>
            <person name="Hugenholtz P."/>
        </authorList>
    </citation>
    <scope>NUCLEOTIDE SEQUENCE [LARGE SCALE GENOMIC DNA]</scope>
    <source>
        <strain evidence="6">UBA11621</strain>
    </source>
</reference>
<dbReference type="InterPro" id="IPR050988">
    <property type="entry name" value="Mannitol_DH/Oxidoreductase"/>
</dbReference>
<evidence type="ECO:0000259" key="5">
    <source>
        <dbReference type="Pfam" id="PF08125"/>
    </source>
</evidence>
<dbReference type="InterPro" id="IPR000669">
    <property type="entry name" value="Mannitol_DH"/>
</dbReference>
<evidence type="ECO:0000313" key="6">
    <source>
        <dbReference type="EMBL" id="HBU49986.1"/>
    </source>
</evidence>